<accession>A0A182FWP3</accession>
<reference evidence="1" key="2">
    <citation type="submission" date="2022-08" db="UniProtKB">
        <authorList>
            <consortium name="EnsemblMetazoa"/>
        </authorList>
    </citation>
    <scope>IDENTIFICATION</scope>
    <source>
        <strain evidence="1">STECLA/ALBI9_A</strain>
    </source>
</reference>
<sequence>MFYVMHLLSLQDVQGSLERSKPRKHDS</sequence>
<proteinExistence type="predicted"/>
<dbReference type="Proteomes" id="UP000069272">
    <property type="component" value="Chromosome 2L"/>
</dbReference>
<keyword evidence="2" id="KW-1185">Reference proteome</keyword>
<reference evidence="1 2" key="1">
    <citation type="journal article" date="2017" name="G3 (Bethesda)">
        <title>The Physical Genome Mapping of Anopheles albimanus Corrected Scaffold Misassemblies and Identified Interarm Rearrangements in Genus Anopheles.</title>
        <authorList>
            <person name="Artemov G.N."/>
            <person name="Peery A.N."/>
            <person name="Jiang X."/>
            <person name="Tu Z."/>
            <person name="Stegniy V.N."/>
            <person name="Sharakhova M.V."/>
            <person name="Sharakhov I.V."/>
        </authorList>
    </citation>
    <scope>NUCLEOTIDE SEQUENCE [LARGE SCALE GENOMIC DNA]</scope>
    <source>
        <strain evidence="1 2">ALBI9_A</strain>
    </source>
</reference>
<protein>
    <submittedName>
        <fullName evidence="1">Uncharacterized protein</fullName>
    </submittedName>
</protein>
<dbReference type="AlphaFoldDB" id="A0A182FWP3"/>
<evidence type="ECO:0000313" key="1">
    <source>
        <dbReference type="EnsemblMetazoa" id="AALB014084-PA"/>
    </source>
</evidence>
<organism evidence="1 2">
    <name type="scientific">Anopheles albimanus</name>
    <name type="common">New world malaria mosquito</name>
    <dbReference type="NCBI Taxonomy" id="7167"/>
    <lineage>
        <taxon>Eukaryota</taxon>
        <taxon>Metazoa</taxon>
        <taxon>Ecdysozoa</taxon>
        <taxon>Arthropoda</taxon>
        <taxon>Hexapoda</taxon>
        <taxon>Insecta</taxon>
        <taxon>Pterygota</taxon>
        <taxon>Neoptera</taxon>
        <taxon>Endopterygota</taxon>
        <taxon>Diptera</taxon>
        <taxon>Nematocera</taxon>
        <taxon>Culicoidea</taxon>
        <taxon>Culicidae</taxon>
        <taxon>Anophelinae</taxon>
        <taxon>Anopheles</taxon>
    </lineage>
</organism>
<evidence type="ECO:0000313" key="2">
    <source>
        <dbReference type="Proteomes" id="UP000069272"/>
    </source>
</evidence>
<name>A0A182FWP3_ANOAL</name>
<dbReference type="EnsemblMetazoa" id="AALB014084-RA">
    <property type="protein sequence ID" value="AALB014084-PA"/>
    <property type="gene ID" value="AALB014084"/>
</dbReference>
<dbReference type="VEuPathDB" id="VectorBase:AALB014084"/>